<dbReference type="Pfam" id="PF21082">
    <property type="entry name" value="MS_channel_3rd"/>
    <property type="match status" value="1"/>
</dbReference>
<evidence type="ECO:0000256" key="3">
    <source>
        <dbReference type="ARBA" id="ARBA00022475"/>
    </source>
</evidence>
<dbReference type="InterPro" id="IPR045275">
    <property type="entry name" value="MscS_archaea/bacteria_type"/>
</dbReference>
<keyword evidence="6 7" id="KW-0472">Membrane</keyword>
<name>A0A8J6J8Z2_9FIRM</name>
<evidence type="ECO:0000256" key="2">
    <source>
        <dbReference type="ARBA" id="ARBA00008017"/>
    </source>
</evidence>
<evidence type="ECO:0000256" key="1">
    <source>
        <dbReference type="ARBA" id="ARBA00004651"/>
    </source>
</evidence>
<dbReference type="AlphaFoldDB" id="A0A8J6J8Z2"/>
<evidence type="ECO:0000313" key="12">
    <source>
        <dbReference type="Proteomes" id="UP000628736"/>
    </source>
</evidence>
<dbReference type="InterPro" id="IPR049278">
    <property type="entry name" value="MS_channel_C"/>
</dbReference>
<feature type="transmembrane region" description="Helical" evidence="7">
    <location>
        <begin position="24"/>
        <end position="42"/>
    </location>
</feature>
<dbReference type="Gene3D" id="2.30.30.60">
    <property type="match status" value="1"/>
</dbReference>
<organism evidence="11 12">
    <name type="scientific">Flintibacter hominis</name>
    <dbReference type="NCBI Taxonomy" id="2763048"/>
    <lineage>
        <taxon>Bacteria</taxon>
        <taxon>Bacillati</taxon>
        <taxon>Bacillota</taxon>
        <taxon>Clostridia</taxon>
        <taxon>Eubacteriales</taxon>
        <taxon>Flintibacter</taxon>
    </lineage>
</organism>
<evidence type="ECO:0000256" key="6">
    <source>
        <dbReference type="ARBA" id="ARBA00023136"/>
    </source>
</evidence>
<dbReference type="SUPFAM" id="SSF82861">
    <property type="entry name" value="Mechanosensitive channel protein MscS (YggB), transmembrane region"/>
    <property type="match status" value="1"/>
</dbReference>
<dbReference type="InterPro" id="IPR006685">
    <property type="entry name" value="MscS_channel_2nd"/>
</dbReference>
<dbReference type="SUPFAM" id="SSF50182">
    <property type="entry name" value="Sm-like ribonucleoproteins"/>
    <property type="match status" value="1"/>
</dbReference>
<dbReference type="InterPro" id="IPR010920">
    <property type="entry name" value="LSM_dom_sf"/>
</dbReference>
<feature type="domain" description="Mechanosensitive ion channel MscS" evidence="8">
    <location>
        <begin position="107"/>
        <end position="173"/>
    </location>
</feature>
<feature type="domain" description="Mechanosensitive ion channel transmembrane helices 2/3" evidence="10">
    <location>
        <begin position="66"/>
        <end position="106"/>
    </location>
</feature>
<dbReference type="InterPro" id="IPR049142">
    <property type="entry name" value="MS_channel_1st"/>
</dbReference>
<protein>
    <submittedName>
        <fullName evidence="11">Mechanosensitive ion channel family protein</fullName>
    </submittedName>
</protein>
<evidence type="ECO:0000259" key="8">
    <source>
        <dbReference type="Pfam" id="PF00924"/>
    </source>
</evidence>
<dbReference type="InterPro" id="IPR023408">
    <property type="entry name" value="MscS_beta-dom_sf"/>
</dbReference>
<dbReference type="EMBL" id="JACOPO010000004">
    <property type="protein sequence ID" value="MBC5722607.1"/>
    <property type="molecule type" value="Genomic_DNA"/>
</dbReference>
<keyword evidence="3" id="KW-1003">Cell membrane</keyword>
<dbReference type="PANTHER" id="PTHR30221">
    <property type="entry name" value="SMALL-CONDUCTANCE MECHANOSENSITIVE CHANNEL"/>
    <property type="match status" value="1"/>
</dbReference>
<dbReference type="Proteomes" id="UP000628736">
    <property type="component" value="Unassembled WGS sequence"/>
</dbReference>
<keyword evidence="12" id="KW-1185">Reference proteome</keyword>
<evidence type="ECO:0000256" key="7">
    <source>
        <dbReference type="SAM" id="Phobius"/>
    </source>
</evidence>
<dbReference type="InterPro" id="IPR011014">
    <property type="entry name" value="MscS_channel_TM-2"/>
</dbReference>
<dbReference type="Gene3D" id="3.30.70.100">
    <property type="match status" value="1"/>
</dbReference>
<evidence type="ECO:0000313" key="11">
    <source>
        <dbReference type="EMBL" id="MBC5722607.1"/>
    </source>
</evidence>
<dbReference type="PANTHER" id="PTHR30221:SF1">
    <property type="entry name" value="SMALL-CONDUCTANCE MECHANOSENSITIVE CHANNEL"/>
    <property type="match status" value="1"/>
</dbReference>
<evidence type="ECO:0000259" key="9">
    <source>
        <dbReference type="Pfam" id="PF21082"/>
    </source>
</evidence>
<keyword evidence="5 7" id="KW-1133">Transmembrane helix</keyword>
<dbReference type="Pfam" id="PF21088">
    <property type="entry name" value="MS_channel_1st"/>
    <property type="match status" value="1"/>
</dbReference>
<dbReference type="GO" id="GO:0005886">
    <property type="term" value="C:plasma membrane"/>
    <property type="evidence" value="ECO:0007669"/>
    <property type="project" value="UniProtKB-SubCell"/>
</dbReference>
<evidence type="ECO:0000256" key="5">
    <source>
        <dbReference type="ARBA" id="ARBA00022989"/>
    </source>
</evidence>
<dbReference type="InterPro" id="IPR011066">
    <property type="entry name" value="MscS_channel_C_sf"/>
</dbReference>
<feature type="domain" description="Mechanosensitive ion channel MscS C-terminal" evidence="9">
    <location>
        <begin position="180"/>
        <end position="262"/>
    </location>
</feature>
<gene>
    <name evidence="11" type="ORF">H8S11_07260</name>
</gene>
<dbReference type="SUPFAM" id="SSF82689">
    <property type="entry name" value="Mechanosensitive channel protein MscS (YggB), C-terminal domain"/>
    <property type="match status" value="1"/>
</dbReference>
<reference evidence="11" key="1">
    <citation type="submission" date="2020-08" db="EMBL/GenBank/DDBJ databases">
        <title>Genome public.</title>
        <authorList>
            <person name="Liu C."/>
            <person name="Sun Q."/>
        </authorList>
    </citation>
    <scope>NUCLEOTIDE SEQUENCE</scope>
    <source>
        <strain evidence="11">NSJ-23</strain>
    </source>
</reference>
<dbReference type="GO" id="GO:0008381">
    <property type="term" value="F:mechanosensitive monoatomic ion channel activity"/>
    <property type="evidence" value="ECO:0007669"/>
    <property type="project" value="InterPro"/>
</dbReference>
<comment type="similarity">
    <text evidence="2">Belongs to the MscS (TC 1.A.23) family.</text>
</comment>
<evidence type="ECO:0000256" key="4">
    <source>
        <dbReference type="ARBA" id="ARBA00022692"/>
    </source>
</evidence>
<comment type="subcellular location">
    <subcellularLocation>
        <location evidence="1">Cell membrane</location>
        <topology evidence="1">Multi-pass membrane protein</topology>
    </subcellularLocation>
</comment>
<proteinExistence type="inferred from homology"/>
<keyword evidence="4 7" id="KW-0812">Transmembrane</keyword>
<evidence type="ECO:0000259" key="10">
    <source>
        <dbReference type="Pfam" id="PF21088"/>
    </source>
</evidence>
<accession>A0A8J6J8Z2</accession>
<dbReference type="Pfam" id="PF00924">
    <property type="entry name" value="MS_channel_2nd"/>
    <property type="match status" value="1"/>
</dbReference>
<sequence length="274" mass="29965">MENVQEVLSNVAGTLNLKTLSWDAALRVVVLVLVGMAVIRVLMKLVDRLLERSKSLASLHVYIRSMVRVGLWFLLVLMAAGSLGIDVTSIIALLSVAGLAVSLALQNTLSNLAGGIMLLVTKPFQVGDYVEADGVGGTIAAVDLSYTTFVTVDNKEIFVPNSQLSAAKIVNYSALGRRRVELTVNASYDAPTQTVKEAIQEVLDAIPQIQPDPAPAIWLSAYQSSSIQYVVRVWTAAGDYWDVYYAIQEGLRESFTRHGIEMTYDHLNVHILER</sequence>
<dbReference type="Gene3D" id="1.10.287.1260">
    <property type="match status" value="1"/>
</dbReference>
<dbReference type="RefSeq" id="WP_147570637.1">
    <property type="nucleotide sequence ID" value="NZ_JACOPO010000004.1"/>
</dbReference>
<comment type="caution">
    <text evidence="11">The sequence shown here is derived from an EMBL/GenBank/DDBJ whole genome shotgun (WGS) entry which is preliminary data.</text>
</comment>